<feature type="transmembrane region" description="Helical" evidence="1">
    <location>
        <begin position="20"/>
        <end position="41"/>
    </location>
</feature>
<dbReference type="AlphaFoldDB" id="T1IL12"/>
<keyword evidence="1" id="KW-0472">Membrane</keyword>
<dbReference type="HOGENOM" id="CLU_2471904_0_0_1"/>
<dbReference type="EMBL" id="JH430694">
    <property type="status" value="NOT_ANNOTATED_CDS"/>
    <property type="molecule type" value="Genomic_DNA"/>
</dbReference>
<name>T1IL12_STRMM</name>
<proteinExistence type="predicted"/>
<reference evidence="3" key="1">
    <citation type="submission" date="2011-05" db="EMBL/GenBank/DDBJ databases">
        <authorList>
            <person name="Richards S.R."/>
            <person name="Qu J."/>
            <person name="Jiang H."/>
            <person name="Jhangiani S.N."/>
            <person name="Agravi P."/>
            <person name="Goodspeed R."/>
            <person name="Gross S."/>
            <person name="Mandapat C."/>
            <person name="Jackson L."/>
            <person name="Mathew T."/>
            <person name="Pu L."/>
            <person name="Thornton R."/>
            <person name="Saada N."/>
            <person name="Wilczek-Boney K.B."/>
            <person name="Lee S."/>
            <person name="Kovar C."/>
            <person name="Wu Y."/>
            <person name="Scherer S.E."/>
            <person name="Worley K.C."/>
            <person name="Muzny D.M."/>
            <person name="Gibbs R."/>
        </authorList>
    </citation>
    <scope>NUCLEOTIDE SEQUENCE</scope>
    <source>
        <strain evidence="3">Brora</strain>
    </source>
</reference>
<reference evidence="2" key="2">
    <citation type="submission" date="2015-02" db="UniProtKB">
        <authorList>
            <consortium name="EnsemblMetazoa"/>
        </authorList>
    </citation>
    <scope>IDENTIFICATION</scope>
</reference>
<sequence>MAADGGMHGPPFYALHTGRFHIFNLGLNAICACCVWVRGFLVSQSPLVSSSIDNAVEEQRQSPLMQIFMRLHKLPPPIGRAEMARLFE</sequence>
<keyword evidence="3" id="KW-1185">Reference proteome</keyword>
<keyword evidence="1" id="KW-1133">Transmembrane helix</keyword>
<organism evidence="2 3">
    <name type="scientific">Strigamia maritima</name>
    <name type="common">European centipede</name>
    <name type="synonym">Geophilus maritimus</name>
    <dbReference type="NCBI Taxonomy" id="126957"/>
    <lineage>
        <taxon>Eukaryota</taxon>
        <taxon>Metazoa</taxon>
        <taxon>Ecdysozoa</taxon>
        <taxon>Arthropoda</taxon>
        <taxon>Myriapoda</taxon>
        <taxon>Chilopoda</taxon>
        <taxon>Pleurostigmophora</taxon>
        <taxon>Geophilomorpha</taxon>
        <taxon>Linotaeniidae</taxon>
        <taxon>Strigamia</taxon>
    </lineage>
</organism>
<evidence type="ECO:0000256" key="1">
    <source>
        <dbReference type="SAM" id="Phobius"/>
    </source>
</evidence>
<keyword evidence="1" id="KW-0812">Transmembrane</keyword>
<evidence type="ECO:0000313" key="3">
    <source>
        <dbReference type="Proteomes" id="UP000014500"/>
    </source>
</evidence>
<accession>T1IL12</accession>
<dbReference type="Proteomes" id="UP000014500">
    <property type="component" value="Unassembled WGS sequence"/>
</dbReference>
<dbReference type="EnsemblMetazoa" id="SMAR001629-RA">
    <property type="protein sequence ID" value="SMAR001629-PA"/>
    <property type="gene ID" value="SMAR001629"/>
</dbReference>
<protein>
    <submittedName>
        <fullName evidence="2">Uncharacterized protein</fullName>
    </submittedName>
</protein>
<evidence type="ECO:0000313" key="2">
    <source>
        <dbReference type="EnsemblMetazoa" id="SMAR001629-PA"/>
    </source>
</evidence>